<dbReference type="Pfam" id="PF04655">
    <property type="entry name" value="APH_6_hur"/>
    <property type="match status" value="1"/>
</dbReference>
<reference evidence="1 2" key="1">
    <citation type="submission" date="2023-07" db="EMBL/GenBank/DDBJ databases">
        <title>Genomic Encyclopedia of Type Strains, Phase IV (KMG-IV): sequencing the most valuable type-strain genomes for metagenomic binning, comparative biology and taxonomic classification.</title>
        <authorList>
            <person name="Goeker M."/>
        </authorList>
    </citation>
    <scope>NUCLEOTIDE SEQUENCE [LARGE SCALE GENOMIC DNA]</scope>
    <source>
        <strain evidence="1 2">DSM 29005</strain>
    </source>
</reference>
<dbReference type="EC" id="2.7.1.72" evidence="1"/>
<evidence type="ECO:0000313" key="1">
    <source>
        <dbReference type="EMBL" id="MDQ0230122.1"/>
    </source>
</evidence>
<accession>A0ABT9ZE46</accession>
<proteinExistence type="predicted"/>
<protein>
    <submittedName>
        <fullName evidence="1">Streptomycin 6-kinase</fullName>
        <ecNumber evidence="1">2.7.1.72</ecNumber>
    </submittedName>
</protein>
<name>A0ABT9ZE46_9BACI</name>
<keyword evidence="1" id="KW-0808">Transferase</keyword>
<evidence type="ECO:0000313" key="2">
    <source>
        <dbReference type="Proteomes" id="UP001234495"/>
    </source>
</evidence>
<dbReference type="EMBL" id="JAUSUD010000004">
    <property type="protein sequence ID" value="MDQ0230122.1"/>
    <property type="molecule type" value="Genomic_DNA"/>
</dbReference>
<comment type="caution">
    <text evidence="1">The sequence shown here is derived from an EMBL/GenBank/DDBJ whole genome shotgun (WGS) entry which is preliminary data.</text>
</comment>
<dbReference type="InterPro" id="IPR011009">
    <property type="entry name" value="Kinase-like_dom_sf"/>
</dbReference>
<gene>
    <name evidence="1" type="ORF">J2S19_001374</name>
</gene>
<dbReference type="Proteomes" id="UP001234495">
    <property type="component" value="Unassembled WGS sequence"/>
</dbReference>
<dbReference type="RefSeq" id="WP_307338957.1">
    <property type="nucleotide sequence ID" value="NZ_JAUSUD010000004.1"/>
</dbReference>
<dbReference type="GO" id="GO:0050300">
    <property type="term" value="F:aminoglycoside 6-kinase activity"/>
    <property type="evidence" value="ECO:0007669"/>
    <property type="project" value="UniProtKB-EC"/>
</dbReference>
<dbReference type="Gene3D" id="3.90.1200.10">
    <property type="match status" value="1"/>
</dbReference>
<dbReference type="InterPro" id="IPR006748">
    <property type="entry name" value="NH2Glyco/OHUrea_AB-resist_kin"/>
</dbReference>
<sequence>MSSSYCFRESEENTIINRFGQQFYNKVCNNINHFRNQWSLHSLKLIQSFSANLVFTCYSERFGDAVLKIGSSPDITKEYFTLKHYQDNNFCQIFAEDLNQGAILEQWVKPGTPLRAEQNLTNRLSVFSNLYKCLHKPHSNKAIFPTYTQWVTRITDYIASRDDCRVLSVYMNKAQEICFSITNFYSQEAMLHGDLHHDNILLGNNGQYVIIDPKGVVGDPIFDIPRFILNEFGDEKDVKAYQKISNIINTFEKNLKISKETLRQCLYIETVMAACWDVESGKNVVNVMGNVEFAKAILEGV</sequence>
<dbReference type="SUPFAM" id="SSF56112">
    <property type="entry name" value="Protein kinase-like (PK-like)"/>
    <property type="match status" value="1"/>
</dbReference>
<keyword evidence="2" id="KW-1185">Reference proteome</keyword>
<organism evidence="1 2">
    <name type="scientific">Metabacillus malikii</name>
    <dbReference type="NCBI Taxonomy" id="1504265"/>
    <lineage>
        <taxon>Bacteria</taxon>
        <taxon>Bacillati</taxon>
        <taxon>Bacillota</taxon>
        <taxon>Bacilli</taxon>
        <taxon>Bacillales</taxon>
        <taxon>Bacillaceae</taxon>
        <taxon>Metabacillus</taxon>
    </lineage>
</organism>